<accession>A0A495RR32</accession>
<reference evidence="1 2" key="1">
    <citation type="submission" date="2018-10" db="EMBL/GenBank/DDBJ databases">
        <title>Genomic Encyclopedia of Archaeal and Bacterial Type Strains, Phase II (KMG-II): from individual species to whole genera.</title>
        <authorList>
            <person name="Goeker M."/>
        </authorList>
    </citation>
    <scope>NUCLEOTIDE SEQUENCE [LARGE SCALE GENOMIC DNA]</scope>
    <source>
        <strain evidence="1 2">DSM 15094</strain>
    </source>
</reference>
<name>A0A495RR32_9FLAO</name>
<dbReference type="Proteomes" id="UP000280091">
    <property type="component" value="Unassembled WGS sequence"/>
</dbReference>
<proteinExistence type="predicted"/>
<sequence>MTRILTDTRGFKNLARTDVFIEEPFDCAQGDRVDVILYFFYKIPKCWEGLRFEYSQPAGY</sequence>
<dbReference type="AlphaFoldDB" id="A0A495RR32"/>
<evidence type="ECO:0000313" key="2">
    <source>
        <dbReference type="Proteomes" id="UP000280091"/>
    </source>
</evidence>
<gene>
    <name evidence="1" type="ORF">BC952_2917</name>
</gene>
<comment type="caution">
    <text evidence="1">The sequence shown here is derived from an EMBL/GenBank/DDBJ whole genome shotgun (WGS) entry which is preliminary data.</text>
</comment>
<dbReference type="EMBL" id="RBXA01000005">
    <property type="protein sequence ID" value="RKS89739.1"/>
    <property type="molecule type" value="Genomic_DNA"/>
</dbReference>
<keyword evidence="2" id="KW-1185">Reference proteome</keyword>
<evidence type="ECO:0000313" key="1">
    <source>
        <dbReference type="EMBL" id="RKS89739.1"/>
    </source>
</evidence>
<protein>
    <submittedName>
        <fullName evidence="1">Uncharacterized protein</fullName>
    </submittedName>
</protein>
<organism evidence="1 2">
    <name type="scientific">Flavobacterium limicola</name>
    <dbReference type="NCBI Taxonomy" id="180441"/>
    <lineage>
        <taxon>Bacteria</taxon>
        <taxon>Pseudomonadati</taxon>
        <taxon>Bacteroidota</taxon>
        <taxon>Flavobacteriia</taxon>
        <taxon>Flavobacteriales</taxon>
        <taxon>Flavobacteriaceae</taxon>
        <taxon>Flavobacterium</taxon>
    </lineage>
</organism>